<evidence type="ECO:0000256" key="2">
    <source>
        <dbReference type="SAM" id="Phobius"/>
    </source>
</evidence>
<feature type="transmembrane region" description="Helical" evidence="2">
    <location>
        <begin position="53"/>
        <end position="81"/>
    </location>
</feature>
<feature type="transmembrane region" description="Helical" evidence="2">
    <location>
        <begin position="12"/>
        <end position="33"/>
    </location>
</feature>
<keyword evidence="2" id="KW-0472">Membrane</keyword>
<proteinExistence type="predicted"/>
<protein>
    <submittedName>
        <fullName evidence="3">Uncharacterized protein</fullName>
    </submittedName>
</protein>
<reference evidence="3 4" key="1">
    <citation type="journal article" date="2013" name="Curr. Biol.">
        <title>The Genome of the Foraminiferan Reticulomyxa filosa.</title>
        <authorList>
            <person name="Glockner G."/>
            <person name="Hulsmann N."/>
            <person name="Schleicher M."/>
            <person name="Noegel A.A."/>
            <person name="Eichinger L."/>
            <person name="Gallinger C."/>
            <person name="Pawlowski J."/>
            <person name="Sierra R."/>
            <person name="Euteneuer U."/>
            <person name="Pillet L."/>
            <person name="Moustafa A."/>
            <person name="Platzer M."/>
            <person name="Groth M."/>
            <person name="Szafranski K."/>
            <person name="Schliwa M."/>
        </authorList>
    </citation>
    <scope>NUCLEOTIDE SEQUENCE [LARGE SCALE GENOMIC DNA]</scope>
</reference>
<accession>X6NS41</accession>
<evidence type="ECO:0000313" key="4">
    <source>
        <dbReference type="Proteomes" id="UP000023152"/>
    </source>
</evidence>
<sequence>MTTSAQQKYTVPVTIFGILTTLLSWSILIKILYNYYDTQWYRRKQQRAHVSPVVYWIISFTIFCFTCSTTVMAIMCIVYVFDKARYTYAFWRISAGIFVIFFGGGKMVLYISLWMRLYYIVQHNVLFNADYFLSKSTMMILFSLFLLCLFGYLYMISDPLYGVIVGFVFDLLFCLSVVIVFCKVLLQLVYEHRTVTTYTDSTFSTHSRQRFLLVFSRSTTNNEQAPKQEASEVMRTSAETKPNDTTDEHSEHRHSSLLNDLPLQRLSTDSFAAFDDQHINV</sequence>
<feature type="region of interest" description="Disordered" evidence="1">
    <location>
        <begin position="220"/>
        <end position="255"/>
    </location>
</feature>
<evidence type="ECO:0000256" key="1">
    <source>
        <dbReference type="SAM" id="MobiDB-lite"/>
    </source>
</evidence>
<feature type="compositionally biased region" description="Basic and acidic residues" evidence="1">
    <location>
        <begin position="241"/>
        <end position="254"/>
    </location>
</feature>
<feature type="transmembrane region" description="Helical" evidence="2">
    <location>
        <begin position="93"/>
        <end position="115"/>
    </location>
</feature>
<name>X6NS41_RETFI</name>
<keyword evidence="2" id="KW-0812">Transmembrane</keyword>
<organism evidence="3 4">
    <name type="scientific">Reticulomyxa filosa</name>
    <dbReference type="NCBI Taxonomy" id="46433"/>
    <lineage>
        <taxon>Eukaryota</taxon>
        <taxon>Sar</taxon>
        <taxon>Rhizaria</taxon>
        <taxon>Retaria</taxon>
        <taxon>Foraminifera</taxon>
        <taxon>Monothalamids</taxon>
        <taxon>Reticulomyxidae</taxon>
        <taxon>Reticulomyxa</taxon>
    </lineage>
</organism>
<keyword evidence="4" id="KW-1185">Reference proteome</keyword>
<dbReference type="Proteomes" id="UP000023152">
    <property type="component" value="Unassembled WGS sequence"/>
</dbReference>
<feature type="transmembrane region" description="Helical" evidence="2">
    <location>
        <begin position="161"/>
        <end position="186"/>
    </location>
</feature>
<feature type="transmembrane region" description="Helical" evidence="2">
    <location>
        <begin position="136"/>
        <end position="155"/>
    </location>
</feature>
<gene>
    <name evidence="3" type="ORF">RFI_08026</name>
</gene>
<dbReference type="EMBL" id="ASPP01006253">
    <property type="protein sequence ID" value="ETO29100.1"/>
    <property type="molecule type" value="Genomic_DNA"/>
</dbReference>
<evidence type="ECO:0000313" key="3">
    <source>
        <dbReference type="EMBL" id="ETO29100.1"/>
    </source>
</evidence>
<comment type="caution">
    <text evidence="3">The sequence shown here is derived from an EMBL/GenBank/DDBJ whole genome shotgun (WGS) entry which is preliminary data.</text>
</comment>
<keyword evidence="2" id="KW-1133">Transmembrane helix</keyword>
<dbReference type="AlphaFoldDB" id="X6NS41"/>